<organism evidence="4 5">
    <name type="scientific">Jiangella rhizosphaerae</name>
    <dbReference type="NCBI Taxonomy" id="2293569"/>
    <lineage>
        <taxon>Bacteria</taxon>
        <taxon>Bacillati</taxon>
        <taxon>Actinomycetota</taxon>
        <taxon>Actinomycetes</taxon>
        <taxon>Jiangellales</taxon>
        <taxon>Jiangellaceae</taxon>
        <taxon>Jiangella</taxon>
    </lineage>
</organism>
<dbReference type="Pfam" id="PF02720">
    <property type="entry name" value="DUF222"/>
    <property type="match status" value="1"/>
</dbReference>
<dbReference type="RefSeq" id="WP_147375238.1">
    <property type="nucleotide sequence ID" value="NZ_QUAL01000072.1"/>
</dbReference>
<reference evidence="4 5" key="1">
    <citation type="submission" date="2018-09" db="EMBL/GenBank/DDBJ databases">
        <title>Isolation, diversity and antifungal activity of actinobacteria from wheat.</title>
        <authorList>
            <person name="Han C."/>
        </authorList>
    </citation>
    <scope>NUCLEOTIDE SEQUENCE [LARGE SCALE GENOMIC DNA]</scope>
    <source>
        <strain evidence="4 5">NEAU-YY265</strain>
    </source>
</reference>
<dbReference type="EMBL" id="QUAL01000072">
    <property type="protein sequence ID" value="RIQ29562.1"/>
    <property type="molecule type" value="Genomic_DNA"/>
</dbReference>
<feature type="compositionally biased region" description="Low complexity" evidence="2">
    <location>
        <begin position="13"/>
        <end position="42"/>
    </location>
</feature>
<keyword evidence="4" id="KW-0540">Nuclease</keyword>
<dbReference type="GO" id="GO:0004519">
    <property type="term" value="F:endonuclease activity"/>
    <property type="evidence" value="ECO:0007669"/>
    <property type="project" value="UniProtKB-KW"/>
</dbReference>
<dbReference type="SMART" id="SM00507">
    <property type="entry name" value="HNHc"/>
    <property type="match status" value="1"/>
</dbReference>
<keyword evidence="4" id="KW-0255">Endonuclease</keyword>
<dbReference type="InterPro" id="IPR003615">
    <property type="entry name" value="HNH_nuc"/>
</dbReference>
<name>A0A418KTN9_9ACTN</name>
<accession>A0A418KTN9</accession>
<evidence type="ECO:0000259" key="3">
    <source>
        <dbReference type="SMART" id="SM00507"/>
    </source>
</evidence>
<dbReference type="Proteomes" id="UP000284057">
    <property type="component" value="Unassembled WGS sequence"/>
</dbReference>
<feature type="domain" description="HNH nuclease" evidence="3">
    <location>
        <begin position="178"/>
        <end position="230"/>
    </location>
</feature>
<dbReference type="OrthoDB" id="3261064at2"/>
<evidence type="ECO:0000313" key="4">
    <source>
        <dbReference type="EMBL" id="RIQ29562.1"/>
    </source>
</evidence>
<proteinExistence type="inferred from homology"/>
<dbReference type="AlphaFoldDB" id="A0A418KTN9"/>
<dbReference type="Gene3D" id="1.10.30.50">
    <property type="match status" value="1"/>
</dbReference>
<evidence type="ECO:0000256" key="1">
    <source>
        <dbReference type="ARBA" id="ARBA00023450"/>
    </source>
</evidence>
<feature type="region of interest" description="Disordered" evidence="2">
    <location>
        <begin position="1"/>
        <end position="67"/>
    </location>
</feature>
<keyword evidence="5" id="KW-1185">Reference proteome</keyword>
<feature type="region of interest" description="Disordered" evidence="2">
    <location>
        <begin position="80"/>
        <end position="111"/>
    </location>
</feature>
<evidence type="ECO:0000256" key="2">
    <source>
        <dbReference type="SAM" id="MobiDB-lite"/>
    </source>
</evidence>
<gene>
    <name evidence="4" type="ORF">DY240_08310</name>
</gene>
<feature type="compositionally biased region" description="Low complexity" evidence="2">
    <location>
        <begin position="80"/>
        <end position="94"/>
    </location>
</feature>
<sequence length="262" mass="26558">AGSAGDSAHRASAGLVGPAGPTAAAGDPAHQAPAATARSASDPAHRTSAGTADSAGGSVDRAAGRGAGVTGPLGHVAGVAGSAGGASSRAEAAGLPPPPPSSTSTPPPRRRPIAVHITVPFATAIGLSDQPGELEGYGPIPAHVAKVLAAEGVWTWLRTDGSGHLLDLGRTRYRPTKALADFVIARDKTCRTPGCHRPAITCDLDHIVPFAAGGTTDPDDLHALCETHHKLKHHGHWHVERLPDGTTIWISPTGHRYEKPPG</sequence>
<feature type="compositionally biased region" description="Pro residues" evidence="2">
    <location>
        <begin position="95"/>
        <end position="107"/>
    </location>
</feature>
<evidence type="ECO:0000313" key="5">
    <source>
        <dbReference type="Proteomes" id="UP000284057"/>
    </source>
</evidence>
<protein>
    <submittedName>
        <fullName evidence="4">HNH endonuclease</fullName>
    </submittedName>
</protein>
<comment type="similarity">
    <text evidence="1">Belongs to the Rv1128c/1148c/1588c/1702c/1945/3466 family.</text>
</comment>
<dbReference type="InterPro" id="IPR003870">
    <property type="entry name" value="DUF222"/>
</dbReference>
<keyword evidence="4" id="KW-0378">Hydrolase</keyword>
<dbReference type="CDD" id="cd00085">
    <property type="entry name" value="HNHc"/>
    <property type="match status" value="1"/>
</dbReference>
<dbReference type="Pfam" id="PF01844">
    <property type="entry name" value="HNH"/>
    <property type="match status" value="1"/>
</dbReference>
<feature type="non-terminal residue" evidence="4">
    <location>
        <position position="1"/>
    </location>
</feature>
<comment type="caution">
    <text evidence="4">The sequence shown here is derived from an EMBL/GenBank/DDBJ whole genome shotgun (WGS) entry which is preliminary data.</text>
</comment>
<dbReference type="GO" id="GO:0008270">
    <property type="term" value="F:zinc ion binding"/>
    <property type="evidence" value="ECO:0007669"/>
    <property type="project" value="InterPro"/>
</dbReference>
<dbReference type="GO" id="GO:0003676">
    <property type="term" value="F:nucleic acid binding"/>
    <property type="evidence" value="ECO:0007669"/>
    <property type="project" value="InterPro"/>
</dbReference>
<dbReference type="InterPro" id="IPR002711">
    <property type="entry name" value="HNH"/>
</dbReference>